<dbReference type="InterPro" id="IPR037171">
    <property type="entry name" value="NagB/RpiA_transferase-like"/>
</dbReference>
<protein>
    <recommendedName>
        <fullName evidence="4">5-formyltetrahydrofolate cyclo-ligase</fullName>
        <ecNumber evidence="4">6.3.3.2</ecNumber>
    </recommendedName>
</protein>
<evidence type="ECO:0000256" key="2">
    <source>
        <dbReference type="ARBA" id="ARBA00022741"/>
    </source>
</evidence>
<keyword evidence="4" id="KW-0460">Magnesium</keyword>
<comment type="similarity">
    <text evidence="1 4">Belongs to the 5-formyltetrahydrofolate cyclo-ligase family.</text>
</comment>
<dbReference type="InterPro" id="IPR024185">
    <property type="entry name" value="FTHF_cligase-like_sf"/>
</dbReference>
<sequence length="190" mass="21803">MNKAAIRKQYLQKRQDLQDADIRGYSKQIHDWLFKSFPVHNYAVIHTFLPIKKKNEVDTQLLISTLKKDFKADIVIPKSHDDGSMTNYALRDDTILIENKFGVPEPVNCSPLTVNAKDIDLVLLPLLAFDKKGYRVGYGKGYYDRFLAQCRPDVVKIGVSFFEPVEQIEDLNAGDVKMNYCITPKGIWSF</sequence>
<dbReference type="PANTHER" id="PTHR23407:SF1">
    <property type="entry name" value="5-FORMYLTETRAHYDROFOLATE CYCLO-LIGASE"/>
    <property type="match status" value="1"/>
</dbReference>
<comment type="cofactor">
    <cofactor evidence="4">
        <name>Mg(2+)</name>
        <dbReference type="ChEBI" id="CHEBI:18420"/>
    </cofactor>
</comment>
<evidence type="ECO:0000313" key="6">
    <source>
        <dbReference type="Proteomes" id="UP001597510"/>
    </source>
</evidence>
<proteinExistence type="inferred from homology"/>
<evidence type="ECO:0000313" key="5">
    <source>
        <dbReference type="EMBL" id="MFD2519303.1"/>
    </source>
</evidence>
<dbReference type="NCBIfam" id="TIGR02727">
    <property type="entry name" value="MTHFS_bact"/>
    <property type="match status" value="1"/>
</dbReference>
<keyword evidence="3 4" id="KW-0067">ATP-binding</keyword>
<dbReference type="PANTHER" id="PTHR23407">
    <property type="entry name" value="ATPASE INHIBITOR/5-FORMYLTETRAHYDROFOLATE CYCLO-LIGASE"/>
    <property type="match status" value="1"/>
</dbReference>
<dbReference type="EC" id="6.3.3.2" evidence="4"/>
<dbReference type="Gene3D" id="3.40.50.10420">
    <property type="entry name" value="NagB/RpiA/CoA transferase-like"/>
    <property type="match status" value="1"/>
</dbReference>
<dbReference type="RefSeq" id="WP_340238040.1">
    <property type="nucleotide sequence ID" value="NZ_JBBEWC010000009.1"/>
</dbReference>
<dbReference type="Proteomes" id="UP001597510">
    <property type="component" value="Unassembled WGS sequence"/>
</dbReference>
<evidence type="ECO:0000256" key="4">
    <source>
        <dbReference type="RuleBase" id="RU361279"/>
    </source>
</evidence>
<accession>A0ABW5J2E3</accession>
<comment type="catalytic activity">
    <reaction evidence="4">
        <text>(6S)-5-formyl-5,6,7,8-tetrahydrofolate + ATP = (6R)-5,10-methenyltetrahydrofolate + ADP + phosphate</text>
        <dbReference type="Rhea" id="RHEA:10488"/>
        <dbReference type="ChEBI" id="CHEBI:30616"/>
        <dbReference type="ChEBI" id="CHEBI:43474"/>
        <dbReference type="ChEBI" id="CHEBI:57455"/>
        <dbReference type="ChEBI" id="CHEBI:57457"/>
        <dbReference type="ChEBI" id="CHEBI:456216"/>
        <dbReference type="EC" id="6.3.3.2"/>
    </reaction>
</comment>
<dbReference type="Pfam" id="PF01812">
    <property type="entry name" value="5-FTHF_cyc-lig"/>
    <property type="match status" value="1"/>
</dbReference>
<keyword evidence="6" id="KW-1185">Reference proteome</keyword>
<gene>
    <name evidence="5" type="ORF">ACFSR2_00300</name>
</gene>
<dbReference type="PIRSF" id="PIRSF006806">
    <property type="entry name" value="FTHF_cligase"/>
    <property type="match status" value="1"/>
</dbReference>
<keyword evidence="2 4" id="KW-0547">Nucleotide-binding</keyword>
<comment type="caution">
    <text evidence="5">The sequence shown here is derived from an EMBL/GenBank/DDBJ whole genome shotgun (WGS) entry which is preliminary data.</text>
</comment>
<keyword evidence="5" id="KW-0436">Ligase</keyword>
<reference evidence="6" key="1">
    <citation type="journal article" date="2019" name="Int. J. Syst. Evol. Microbiol.">
        <title>The Global Catalogue of Microorganisms (GCM) 10K type strain sequencing project: providing services to taxonomists for standard genome sequencing and annotation.</title>
        <authorList>
            <consortium name="The Broad Institute Genomics Platform"/>
            <consortium name="The Broad Institute Genome Sequencing Center for Infectious Disease"/>
            <person name="Wu L."/>
            <person name="Ma J."/>
        </authorList>
    </citation>
    <scope>NUCLEOTIDE SEQUENCE [LARGE SCALE GENOMIC DNA]</scope>
    <source>
        <strain evidence="6">KCTC 52344</strain>
    </source>
</reference>
<dbReference type="SUPFAM" id="SSF100950">
    <property type="entry name" value="NagB/RpiA/CoA transferase-like"/>
    <property type="match status" value="1"/>
</dbReference>
<dbReference type="GO" id="GO:0030272">
    <property type="term" value="F:5-formyltetrahydrofolate cyclo-ligase activity"/>
    <property type="evidence" value="ECO:0007669"/>
    <property type="project" value="UniProtKB-EC"/>
</dbReference>
<evidence type="ECO:0000256" key="3">
    <source>
        <dbReference type="ARBA" id="ARBA00022840"/>
    </source>
</evidence>
<keyword evidence="4" id="KW-0479">Metal-binding</keyword>
<dbReference type="InterPro" id="IPR002698">
    <property type="entry name" value="FTHF_cligase"/>
</dbReference>
<evidence type="ECO:0000256" key="1">
    <source>
        <dbReference type="ARBA" id="ARBA00010638"/>
    </source>
</evidence>
<organism evidence="5 6">
    <name type="scientific">Emticicia soli</name>
    <dbReference type="NCBI Taxonomy" id="2027878"/>
    <lineage>
        <taxon>Bacteria</taxon>
        <taxon>Pseudomonadati</taxon>
        <taxon>Bacteroidota</taxon>
        <taxon>Cytophagia</taxon>
        <taxon>Cytophagales</taxon>
        <taxon>Leadbetterellaceae</taxon>
        <taxon>Emticicia</taxon>
    </lineage>
</organism>
<dbReference type="EMBL" id="JBHULC010000001">
    <property type="protein sequence ID" value="MFD2519303.1"/>
    <property type="molecule type" value="Genomic_DNA"/>
</dbReference>
<name>A0ABW5J2E3_9BACT</name>